<keyword evidence="2" id="KW-1185">Reference proteome</keyword>
<dbReference type="Proteomes" id="UP001157006">
    <property type="component" value="Chromosome 3"/>
</dbReference>
<dbReference type="EMBL" id="OX451738">
    <property type="protein sequence ID" value="CAI8605352.1"/>
    <property type="molecule type" value="Genomic_DNA"/>
</dbReference>
<evidence type="ECO:0000313" key="1">
    <source>
        <dbReference type="EMBL" id="CAI8605352.1"/>
    </source>
</evidence>
<proteinExistence type="predicted"/>
<name>A0AAV1A7X1_VICFA</name>
<accession>A0AAV1A7X1</accession>
<dbReference type="AlphaFoldDB" id="A0AAV1A7X1"/>
<organism evidence="1 2">
    <name type="scientific">Vicia faba</name>
    <name type="common">Broad bean</name>
    <name type="synonym">Faba vulgaris</name>
    <dbReference type="NCBI Taxonomy" id="3906"/>
    <lineage>
        <taxon>Eukaryota</taxon>
        <taxon>Viridiplantae</taxon>
        <taxon>Streptophyta</taxon>
        <taxon>Embryophyta</taxon>
        <taxon>Tracheophyta</taxon>
        <taxon>Spermatophyta</taxon>
        <taxon>Magnoliopsida</taxon>
        <taxon>eudicotyledons</taxon>
        <taxon>Gunneridae</taxon>
        <taxon>Pentapetalae</taxon>
        <taxon>rosids</taxon>
        <taxon>fabids</taxon>
        <taxon>Fabales</taxon>
        <taxon>Fabaceae</taxon>
        <taxon>Papilionoideae</taxon>
        <taxon>50 kb inversion clade</taxon>
        <taxon>NPAAA clade</taxon>
        <taxon>Hologalegina</taxon>
        <taxon>IRL clade</taxon>
        <taxon>Fabeae</taxon>
        <taxon>Vicia</taxon>
    </lineage>
</organism>
<gene>
    <name evidence="1" type="ORF">VFH_III179240</name>
</gene>
<sequence length="198" mass="22260">MFIFTSSNCVFHEHIFPYTRHPPTQLNDAHILNTTSPIHFSLITPITTNSHSNNNNIPNIIHSPVNTNNTPDVHTPPANPHNIMLIQSPYTSHNHDIANSPDVANTRKSMIHKNAPAYLKYFLCHASHNSILYDTSYTRLSPAYHSFISIVPTACDPISYKQASVNPYWVKAMQAGIQALTDNNTWYFTTHPSGKKAI</sequence>
<evidence type="ECO:0000313" key="2">
    <source>
        <dbReference type="Proteomes" id="UP001157006"/>
    </source>
</evidence>
<reference evidence="1 2" key="1">
    <citation type="submission" date="2023-01" db="EMBL/GenBank/DDBJ databases">
        <authorList>
            <person name="Kreplak J."/>
        </authorList>
    </citation>
    <scope>NUCLEOTIDE SEQUENCE [LARGE SCALE GENOMIC DNA]</scope>
</reference>
<protein>
    <submittedName>
        <fullName evidence="1">Uncharacterized protein</fullName>
    </submittedName>
</protein>